<feature type="domain" description="Potassium channel" evidence="3">
    <location>
        <begin position="277"/>
        <end position="358"/>
    </location>
</feature>
<dbReference type="GO" id="GO:0016020">
    <property type="term" value="C:membrane"/>
    <property type="evidence" value="ECO:0007669"/>
    <property type="project" value="InterPro"/>
</dbReference>
<dbReference type="Gene3D" id="1.10.287.70">
    <property type="match status" value="1"/>
</dbReference>
<evidence type="ECO:0000256" key="1">
    <source>
        <dbReference type="SAM" id="MobiDB-lite"/>
    </source>
</evidence>
<feature type="compositionally biased region" description="Basic and acidic residues" evidence="1">
    <location>
        <begin position="58"/>
        <end position="67"/>
    </location>
</feature>
<keyword evidence="5" id="KW-1185">Reference proteome</keyword>
<evidence type="ECO:0000313" key="5">
    <source>
        <dbReference type="Proteomes" id="UP001162131"/>
    </source>
</evidence>
<gene>
    <name evidence="4" type="ORF">BSTOLATCC_MIC23580</name>
</gene>
<dbReference type="InterPro" id="IPR013099">
    <property type="entry name" value="K_chnl_dom"/>
</dbReference>
<dbReference type="AlphaFoldDB" id="A0AAU9IWY7"/>
<dbReference type="SUPFAM" id="SSF81324">
    <property type="entry name" value="Voltage-gated potassium channels"/>
    <property type="match status" value="1"/>
</dbReference>
<comment type="caution">
    <text evidence="4">The sequence shown here is derived from an EMBL/GenBank/DDBJ whole genome shotgun (WGS) entry which is preliminary data.</text>
</comment>
<dbReference type="PANTHER" id="PTHR10153">
    <property type="entry name" value="SMALL CONDUCTANCE CALCIUM-ACTIVATED POTASSIUM CHANNEL"/>
    <property type="match status" value="1"/>
</dbReference>
<keyword evidence="2" id="KW-1133">Transmembrane helix</keyword>
<keyword evidence="2" id="KW-0472">Membrane</keyword>
<protein>
    <recommendedName>
        <fullName evidence="3">Potassium channel domain-containing protein</fullName>
    </recommendedName>
</protein>
<accession>A0AAU9IWY7</accession>
<feature type="transmembrane region" description="Helical" evidence="2">
    <location>
        <begin position="130"/>
        <end position="149"/>
    </location>
</feature>
<feature type="transmembrane region" description="Helical" evidence="2">
    <location>
        <begin position="308"/>
        <end position="325"/>
    </location>
</feature>
<organism evidence="4 5">
    <name type="scientific">Blepharisma stoltei</name>
    <dbReference type="NCBI Taxonomy" id="1481888"/>
    <lineage>
        <taxon>Eukaryota</taxon>
        <taxon>Sar</taxon>
        <taxon>Alveolata</taxon>
        <taxon>Ciliophora</taxon>
        <taxon>Postciliodesmatophora</taxon>
        <taxon>Heterotrichea</taxon>
        <taxon>Heterotrichida</taxon>
        <taxon>Blepharismidae</taxon>
        <taxon>Blepharisma</taxon>
    </lineage>
</organism>
<feature type="transmembrane region" description="Helical" evidence="2">
    <location>
        <begin position="90"/>
        <end position="110"/>
    </location>
</feature>
<dbReference type="EMBL" id="CAJZBQ010000022">
    <property type="protein sequence ID" value="CAG9319372.1"/>
    <property type="molecule type" value="Genomic_DNA"/>
</dbReference>
<reference evidence="4" key="1">
    <citation type="submission" date="2021-09" db="EMBL/GenBank/DDBJ databases">
        <authorList>
            <consortium name="AG Swart"/>
            <person name="Singh M."/>
            <person name="Singh A."/>
            <person name="Seah K."/>
            <person name="Emmerich C."/>
        </authorList>
    </citation>
    <scope>NUCLEOTIDE SEQUENCE</scope>
    <source>
        <strain evidence="4">ATCC30299</strain>
    </source>
</reference>
<proteinExistence type="predicted"/>
<evidence type="ECO:0000313" key="4">
    <source>
        <dbReference type="EMBL" id="CAG9319372.1"/>
    </source>
</evidence>
<feature type="transmembrane region" description="Helical" evidence="2">
    <location>
        <begin position="337"/>
        <end position="357"/>
    </location>
</feature>
<dbReference type="InterPro" id="IPR015449">
    <property type="entry name" value="K_chnl_Ca-activ_SK"/>
</dbReference>
<evidence type="ECO:0000256" key="2">
    <source>
        <dbReference type="SAM" id="Phobius"/>
    </source>
</evidence>
<dbReference type="Proteomes" id="UP001162131">
    <property type="component" value="Unassembled WGS sequence"/>
</dbReference>
<feature type="transmembrane region" description="Helical" evidence="2">
    <location>
        <begin position="269"/>
        <end position="288"/>
    </location>
</feature>
<name>A0AAU9IWY7_9CILI</name>
<sequence length="514" mass="59570">MAVVIRQALFRGRGMNMSELEEHAMDNREALMRQEDLSRIRDEAVDEDMMDSNSFNEQEEKRKEQSRAVKNQLMKKKLEKIARYKAKLKIFDTVSVILSAGGVFLAFLEVENNFSTNGGKKRNESNSYDFILRSIITISTVALLLFIYLHHLFVYQIAREHQTTSEGVGSSFYGSIQFKWMWVEILFNAVHCPPGLDVEFHFEQLHGTLVLSVDQMLSCIMLVRAYILVRVVKHYTKWGTSHADQVCDYFGCDANNLFVLKSVFKDKPYLVLGCCMILSICIFGFAVRTFERPYNAEIEGQAKQNYNYVWNAFWLVIITMCTVGYGDFYPQTHMGRFVIVIACFWGVFLVSMTVVTLTESSEFSKGEARAYDILYRLKAKERASHIAKKVVAKAIQVNFLKRKKKKDHALHHHCLMKYNELMRVLQTFAVQRKIWKDWEPPVEEMLKQLAERIDVDLETLKSQVASVFEIEQQLKRVEVFQEQGINATKLSITYLEELDGQLDTVIQKMMKKAS</sequence>
<feature type="region of interest" description="Disordered" evidence="1">
    <location>
        <begin position="48"/>
        <end position="68"/>
    </location>
</feature>
<keyword evidence="2" id="KW-0812">Transmembrane</keyword>
<evidence type="ECO:0000259" key="3">
    <source>
        <dbReference type="Pfam" id="PF07885"/>
    </source>
</evidence>
<dbReference type="Pfam" id="PF07885">
    <property type="entry name" value="Ion_trans_2"/>
    <property type="match status" value="1"/>
</dbReference>
<dbReference type="GO" id="GO:0016286">
    <property type="term" value="F:small conductance calcium-activated potassium channel activity"/>
    <property type="evidence" value="ECO:0007669"/>
    <property type="project" value="InterPro"/>
</dbReference>